<sequence>MASESVARYTREVVQVTARWMNTRFSTHKGFLIQWSYLQKASGQGVRTHPPMVLLAMVRKRNINQLAFTRYQEVTRRSPLLRAKAYIYSSGTIYIRMAHADYPDVLWRLSGCLRSASVVCSSWIGEAETSFAFPRGGCGLALWYEMAPKKTVSSARVSEAGEKAIDKLDVNEFGSGSSSQMAYL</sequence>
<evidence type="ECO:0000313" key="2">
    <source>
        <dbReference type="Proteomes" id="UP000288805"/>
    </source>
</evidence>
<organism evidence="1 2">
    <name type="scientific">Vitis vinifera</name>
    <name type="common">Grape</name>
    <dbReference type="NCBI Taxonomy" id="29760"/>
    <lineage>
        <taxon>Eukaryota</taxon>
        <taxon>Viridiplantae</taxon>
        <taxon>Streptophyta</taxon>
        <taxon>Embryophyta</taxon>
        <taxon>Tracheophyta</taxon>
        <taxon>Spermatophyta</taxon>
        <taxon>Magnoliopsida</taxon>
        <taxon>eudicotyledons</taxon>
        <taxon>Gunneridae</taxon>
        <taxon>Pentapetalae</taxon>
        <taxon>rosids</taxon>
        <taxon>Vitales</taxon>
        <taxon>Vitaceae</taxon>
        <taxon>Viteae</taxon>
        <taxon>Vitis</taxon>
    </lineage>
</organism>
<dbReference type="EMBL" id="QGNW01000207">
    <property type="protein sequence ID" value="RVW85138.1"/>
    <property type="molecule type" value="Genomic_DNA"/>
</dbReference>
<dbReference type="AlphaFoldDB" id="A0A438HKZ7"/>
<reference evidence="1 2" key="1">
    <citation type="journal article" date="2018" name="PLoS Genet.">
        <title>Population sequencing reveals clonal diversity and ancestral inbreeding in the grapevine cultivar Chardonnay.</title>
        <authorList>
            <person name="Roach M.J."/>
            <person name="Johnson D.L."/>
            <person name="Bohlmann J."/>
            <person name="van Vuuren H.J."/>
            <person name="Jones S.J."/>
            <person name="Pretorius I.S."/>
            <person name="Schmidt S.A."/>
            <person name="Borneman A.R."/>
        </authorList>
    </citation>
    <scope>NUCLEOTIDE SEQUENCE [LARGE SCALE GENOMIC DNA]</scope>
    <source>
        <strain evidence="2">cv. Chardonnay</strain>
        <tissue evidence="1">Leaf</tissue>
    </source>
</reference>
<protein>
    <submittedName>
        <fullName evidence="1">Uncharacterized protein</fullName>
    </submittedName>
</protein>
<accession>A0A438HKZ7</accession>
<evidence type="ECO:0000313" key="1">
    <source>
        <dbReference type="EMBL" id="RVW85138.1"/>
    </source>
</evidence>
<dbReference type="Proteomes" id="UP000288805">
    <property type="component" value="Unassembled WGS sequence"/>
</dbReference>
<name>A0A438HKZ7_VITVI</name>
<comment type="caution">
    <text evidence="1">The sequence shown here is derived from an EMBL/GenBank/DDBJ whole genome shotgun (WGS) entry which is preliminary data.</text>
</comment>
<proteinExistence type="predicted"/>
<gene>
    <name evidence="1" type="ORF">CK203_032944</name>
</gene>